<organism evidence="1 2">
    <name type="scientific">Candidatus Roizmanbacteria bacterium RIFCSPLOWO2_01_FULL_38_12</name>
    <dbReference type="NCBI Taxonomy" id="1802061"/>
    <lineage>
        <taxon>Bacteria</taxon>
        <taxon>Candidatus Roizmaniibacteriota</taxon>
    </lineage>
</organism>
<dbReference type="EMBL" id="MGAL01000045">
    <property type="protein sequence ID" value="OGK46109.1"/>
    <property type="molecule type" value="Genomic_DNA"/>
</dbReference>
<comment type="caution">
    <text evidence="1">The sequence shown here is derived from an EMBL/GenBank/DDBJ whole genome shotgun (WGS) entry which is preliminary data.</text>
</comment>
<dbReference type="STRING" id="1802061.A3A93_06650"/>
<dbReference type="Proteomes" id="UP000177141">
    <property type="component" value="Unassembled WGS sequence"/>
</dbReference>
<gene>
    <name evidence="1" type="ORF">A3A93_06650</name>
</gene>
<proteinExistence type="predicted"/>
<name>A0A1F7IRW8_9BACT</name>
<accession>A0A1F7IRW8</accession>
<reference evidence="1 2" key="1">
    <citation type="journal article" date="2016" name="Nat. Commun.">
        <title>Thousands of microbial genomes shed light on interconnected biogeochemical processes in an aquifer system.</title>
        <authorList>
            <person name="Anantharaman K."/>
            <person name="Brown C.T."/>
            <person name="Hug L.A."/>
            <person name="Sharon I."/>
            <person name="Castelle C.J."/>
            <person name="Probst A.J."/>
            <person name="Thomas B.C."/>
            <person name="Singh A."/>
            <person name="Wilkins M.J."/>
            <person name="Karaoz U."/>
            <person name="Brodie E.L."/>
            <person name="Williams K.H."/>
            <person name="Hubbard S.S."/>
            <person name="Banfield J.F."/>
        </authorList>
    </citation>
    <scope>NUCLEOTIDE SEQUENCE [LARGE SCALE GENOMIC DNA]</scope>
</reference>
<evidence type="ECO:0000313" key="1">
    <source>
        <dbReference type="EMBL" id="OGK46109.1"/>
    </source>
</evidence>
<sequence length="89" mass="10579">MKKEVIKLKTYAFIDSQNLNLGVRSQGWELDWRKFRQYLRNKYNDAFLQECGYILIFKPTITRIDRNGISVVKGNTCTNQALLWTFEKV</sequence>
<evidence type="ECO:0008006" key="3">
    <source>
        <dbReference type="Google" id="ProtNLM"/>
    </source>
</evidence>
<evidence type="ECO:0000313" key="2">
    <source>
        <dbReference type="Proteomes" id="UP000177141"/>
    </source>
</evidence>
<protein>
    <recommendedName>
        <fullName evidence="3">NYN domain-containing protein</fullName>
    </recommendedName>
</protein>
<dbReference type="AlphaFoldDB" id="A0A1F7IRW8"/>
<dbReference type="Gene3D" id="3.40.50.1010">
    <property type="entry name" value="5'-nuclease"/>
    <property type="match status" value="1"/>
</dbReference>